<dbReference type="AlphaFoldDB" id="A0A512DAA5"/>
<evidence type="ECO:0000313" key="2">
    <source>
        <dbReference type="Proteomes" id="UP000321181"/>
    </source>
</evidence>
<dbReference type="RefSeq" id="WP_146901284.1">
    <property type="nucleotide sequence ID" value="NZ_BAAARM010000002.1"/>
</dbReference>
<organism evidence="1 2">
    <name type="scientific">Cellulomonas aerilata</name>
    <dbReference type="NCBI Taxonomy" id="515326"/>
    <lineage>
        <taxon>Bacteria</taxon>
        <taxon>Bacillati</taxon>
        <taxon>Actinomycetota</taxon>
        <taxon>Actinomycetes</taxon>
        <taxon>Micrococcales</taxon>
        <taxon>Cellulomonadaceae</taxon>
        <taxon>Cellulomonas</taxon>
    </lineage>
</organism>
<protein>
    <submittedName>
        <fullName evidence="1">Uncharacterized protein</fullName>
    </submittedName>
</protein>
<evidence type="ECO:0000313" key="1">
    <source>
        <dbReference type="EMBL" id="GEO33403.1"/>
    </source>
</evidence>
<dbReference type="EMBL" id="BJYY01000009">
    <property type="protein sequence ID" value="GEO33403.1"/>
    <property type="molecule type" value="Genomic_DNA"/>
</dbReference>
<name>A0A512DAA5_9CELL</name>
<comment type="caution">
    <text evidence="1">The sequence shown here is derived from an EMBL/GenBank/DDBJ whole genome shotgun (WGS) entry which is preliminary data.</text>
</comment>
<dbReference type="Proteomes" id="UP000321181">
    <property type="component" value="Unassembled WGS sequence"/>
</dbReference>
<gene>
    <name evidence="1" type="ORF">CAE01nite_11280</name>
</gene>
<proteinExistence type="predicted"/>
<sequence>MAMATVVWVVTLTGIIAATLATMTVFAIGHTSSNRASVQAVAAAEAGIDYARTRLMDPTICRPDPSGGPATIASPTPGPVFTVRVQYQRPNAPTGEWVNGCPVAEASEVRLRATGDAIQRGVAGQSSGDVETVDSVYTGRKLEFPYVEMTTQSPRAGGHLLEFATGTEGTGLTTRSATAAQFPGLTKDDYRWRRFDVMSVPDMAAGLGAGLSSTCTLTATAGATALRVTVPLRVEARSSSCSALRLSSATGARFTVELGADLVIFADQFELSGTLVVRSTDGLPHTLYVVRPWTGSCASDAADVKIGRGAGGTGIQTLDGARVMLYSAAGMVFGESGAPQQQDFAGQIYACSLWYHDKVRLTYAPATARILGNDAPWPATQLVSKLDIPNP</sequence>
<dbReference type="OrthoDB" id="4814288at2"/>
<keyword evidence="2" id="KW-1185">Reference proteome</keyword>
<reference evidence="1 2" key="1">
    <citation type="submission" date="2019-07" db="EMBL/GenBank/DDBJ databases">
        <title>Whole genome shotgun sequence of Cellulomonas aerilata NBRC 106308.</title>
        <authorList>
            <person name="Hosoyama A."/>
            <person name="Uohara A."/>
            <person name="Ohji S."/>
            <person name="Ichikawa N."/>
        </authorList>
    </citation>
    <scope>NUCLEOTIDE SEQUENCE [LARGE SCALE GENOMIC DNA]</scope>
    <source>
        <strain evidence="1 2">NBRC 106308</strain>
    </source>
</reference>
<accession>A0A512DAA5</accession>